<evidence type="ECO:0000256" key="1">
    <source>
        <dbReference type="SAM" id="MobiDB-lite"/>
    </source>
</evidence>
<name>C7RV08_ACCRE</name>
<sequence>MGCCGNNRAAPGPPGAATATRPGSATAGQAQQRVVAAVVHFQYMGNTALSARGMFSRRVYRFAAPLAVLEVDARDAPSMAAVPLLRRVKAPG</sequence>
<dbReference type="eggNOG" id="ENOG502ZGMQ">
    <property type="taxonomic scope" value="Bacteria"/>
</dbReference>
<reference evidence="2" key="1">
    <citation type="submission" date="2009-08" db="EMBL/GenBank/DDBJ databases">
        <authorList>
            <consortium name="US DOE Joint Genome Institute"/>
            <person name="Lucas S."/>
            <person name="Copeland A."/>
            <person name="Lapidus A."/>
            <person name="Glavina del Rio T."/>
            <person name="Dalin E."/>
            <person name="Tice H."/>
            <person name="Bruce D."/>
            <person name="Barry K."/>
            <person name="Pitluck S."/>
            <person name="Lowry S."/>
            <person name="Larimer F."/>
            <person name="Land M."/>
            <person name="Hauser L."/>
            <person name="Kyrpides N."/>
            <person name="Ivanova N."/>
            <person name="McMahon K.D."/>
            <person name="Hugenholtz P."/>
        </authorList>
    </citation>
    <scope>NUCLEOTIDE SEQUENCE</scope>
    <source>
        <strain evidence="2">UW-1</strain>
    </source>
</reference>
<evidence type="ECO:0000313" key="2">
    <source>
        <dbReference type="EMBL" id="ACV35087.1"/>
    </source>
</evidence>
<reference evidence="2" key="2">
    <citation type="submission" date="2009-09" db="EMBL/GenBank/DDBJ databases">
        <title>Complete sequence of chromosome of Candidatus Accumulibacter phosphatis clade IIA str. UW-1.</title>
        <authorList>
            <consortium name="US DOE Joint Genome Institute"/>
            <person name="Martin H.G."/>
            <person name="Ivanova N."/>
            <person name="Kunin V."/>
            <person name="Warnecke F."/>
            <person name="Barry K."/>
            <person name="He S."/>
            <person name="Salamov A."/>
            <person name="Szeto E."/>
            <person name="Dalin E."/>
            <person name="Pangilinan J.L."/>
            <person name="Lapidus A."/>
            <person name="Lowry S."/>
            <person name="Kyrpides N.C."/>
            <person name="McMahon K.D."/>
            <person name="Hugenholtz P."/>
        </authorList>
    </citation>
    <scope>NUCLEOTIDE SEQUENCE [LARGE SCALE GENOMIC DNA]</scope>
    <source>
        <strain evidence="2">UW-1</strain>
    </source>
</reference>
<organism evidence="2">
    <name type="scientific">Accumulibacter regalis</name>
    <dbReference type="NCBI Taxonomy" id="522306"/>
    <lineage>
        <taxon>Bacteria</taxon>
        <taxon>Pseudomonadati</taxon>
        <taxon>Pseudomonadota</taxon>
        <taxon>Betaproteobacteria</taxon>
        <taxon>Candidatus Accumulibacter</taxon>
    </lineage>
</organism>
<proteinExistence type="predicted"/>
<dbReference type="STRING" id="522306.CAP2UW1_1785"/>
<dbReference type="HOGENOM" id="CLU_2406529_0_0_4"/>
<protein>
    <submittedName>
        <fullName evidence="2">Uncharacterized protein</fullName>
    </submittedName>
</protein>
<feature type="compositionally biased region" description="Low complexity" evidence="1">
    <location>
        <begin position="15"/>
        <end position="27"/>
    </location>
</feature>
<gene>
    <name evidence="2" type="ordered locus">CAP2UW1_1785</name>
</gene>
<dbReference type="EMBL" id="CP001715">
    <property type="protein sequence ID" value="ACV35087.1"/>
    <property type="molecule type" value="Genomic_DNA"/>
</dbReference>
<accession>C7RV08</accession>
<dbReference type="KEGG" id="app:CAP2UW1_1785"/>
<feature type="region of interest" description="Disordered" evidence="1">
    <location>
        <begin position="1"/>
        <end position="27"/>
    </location>
</feature>
<dbReference type="AlphaFoldDB" id="C7RV08"/>